<evidence type="ECO:0000313" key="3">
    <source>
        <dbReference type="Proteomes" id="UP000516438"/>
    </source>
</evidence>
<feature type="compositionally biased region" description="Polar residues" evidence="1">
    <location>
        <begin position="231"/>
        <end position="245"/>
    </location>
</feature>
<evidence type="ECO:0000313" key="2">
    <source>
        <dbReference type="EMBL" id="QNS40154.1"/>
    </source>
</evidence>
<feature type="compositionally biased region" description="Basic and acidic residues" evidence="1">
    <location>
        <begin position="141"/>
        <end position="154"/>
    </location>
</feature>
<keyword evidence="3" id="KW-1185">Reference proteome</keyword>
<name>A0A7H1DT46_9FLAO</name>
<proteinExistence type="predicted"/>
<dbReference type="EMBL" id="CP060203">
    <property type="protein sequence ID" value="QNS40154.1"/>
    <property type="molecule type" value="Genomic_DNA"/>
</dbReference>
<sequence length="245" mass="29183">MAEKGFIKLGRGFFDNPFWKENREYSKAEAWIDLIQSARFESTPEKVFTKMNFITINRGELRASQRFLAQRWGWSVGKVNRFINVLEMERMVERRVEHQETIVKLCNYGLYNTDEKKKMNTHRHTHSVLNETPTEQQQIQTKERKEREEGKEYITPSAKEKSFKVLSEVEFQNSLIPFVDEFGKKTVREFFNYWSEKSATGQMRFQMNKTWDSKKRLTTWKNNEPKFGTDKPQNLKTTPAGPWNS</sequence>
<dbReference type="Proteomes" id="UP000516438">
    <property type="component" value="Chromosome"/>
</dbReference>
<dbReference type="RefSeq" id="WP_188320279.1">
    <property type="nucleotide sequence ID" value="NZ_CP060203.1"/>
</dbReference>
<gene>
    <name evidence="2" type="ORF">H0S70_07000</name>
</gene>
<reference evidence="2 3" key="1">
    <citation type="submission" date="2020-07" db="EMBL/GenBank/DDBJ databases">
        <title>Complete genome and description of Chryseobacterium manosquense strain Marseille-Q2069 sp. nov.</title>
        <authorList>
            <person name="Boxberger M."/>
        </authorList>
    </citation>
    <scope>NUCLEOTIDE SEQUENCE [LARGE SCALE GENOMIC DNA]</scope>
    <source>
        <strain evidence="2 3">Marseille-Q2069</strain>
    </source>
</reference>
<feature type="region of interest" description="Disordered" evidence="1">
    <location>
        <begin position="132"/>
        <end position="154"/>
    </location>
</feature>
<feature type="region of interest" description="Disordered" evidence="1">
    <location>
        <begin position="216"/>
        <end position="245"/>
    </location>
</feature>
<dbReference type="AlphaFoldDB" id="A0A7H1DT46"/>
<dbReference type="KEGG" id="cmaq:H0S70_07000"/>
<accession>A0A7H1DT46</accession>
<organism evidence="2 3">
    <name type="scientific">Chryseobacterium manosquense</name>
    <dbReference type="NCBI Taxonomy" id="2754694"/>
    <lineage>
        <taxon>Bacteria</taxon>
        <taxon>Pseudomonadati</taxon>
        <taxon>Bacteroidota</taxon>
        <taxon>Flavobacteriia</taxon>
        <taxon>Flavobacteriales</taxon>
        <taxon>Weeksellaceae</taxon>
        <taxon>Chryseobacterium group</taxon>
        <taxon>Chryseobacterium</taxon>
    </lineage>
</organism>
<evidence type="ECO:0000256" key="1">
    <source>
        <dbReference type="SAM" id="MobiDB-lite"/>
    </source>
</evidence>
<protein>
    <submittedName>
        <fullName evidence="2">Uncharacterized protein</fullName>
    </submittedName>
</protein>